<dbReference type="Proteomes" id="UP001500575">
    <property type="component" value="Unassembled WGS sequence"/>
</dbReference>
<name>A0ABN2YWJ9_9ACTN</name>
<comment type="subcellular location">
    <subcellularLocation>
        <location evidence="1">Cell envelope</location>
    </subcellularLocation>
</comment>
<comment type="caution">
    <text evidence="7">The sequence shown here is derived from an EMBL/GenBank/DDBJ whole genome shotgun (WGS) entry which is preliminary data.</text>
</comment>
<evidence type="ECO:0000259" key="6">
    <source>
        <dbReference type="Pfam" id="PF13407"/>
    </source>
</evidence>
<evidence type="ECO:0000313" key="8">
    <source>
        <dbReference type="Proteomes" id="UP001500575"/>
    </source>
</evidence>
<dbReference type="Pfam" id="PF13407">
    <property type="entry name" value="Peripla_BP_4"/>
    <property type="match status" value="1"/>
</dbReference>
<dbReference type="PROSITE" id="PS51257">
    <property type="entry name" value="PROKAR_LIPOPROTEIN"/>
    <property type="match status" value="1"/>
</dbReference>
<evidence type="ECO:0000256" key="1">
    <source>
        <dbReference type="ARBA" id="ARBA00004196"/>
    </source>
</evidence>
<sequence>MKIPQRPLLLAAALALVAAVTVACGDDKPGSGQGGGGDDGKFKIALNLSTTNNTYQTQARNLIEAAAKTPPYDEKVELRVDVAGVDVTKQIQMINNEVAAGVDAIVLYPVSPTGLNPAIEKACKAGVVVVAWDSNVTAPCAYNVYPDLEQFGYTGAKWLVDQMGGKGELIVIRGIEGVPADTFEYEGVLKAIEGTDVEIVAEPEGEWAAATIKTTFAQAYAAHPEADAVWGATGCIQVHEIVKDKEIFCSGGMSKDEMMLMAPEDVGGGGVTTNVAVPAPPWDGELAFFIAMDVLEGADIPKTTLLPTPLVTAEDVKVGTNPAEGANLFVGDDIPPDFFPFWSPLVEQGLEAALHGTPDKISDRKPCSEVEGCVQK</sequence>
<feature type="compositionally biased region" description="Basic and acidic residues" evidence="4">
    <location>
        <begin position="357"/>
        <end position="368"/>
    </location>
</feature>
<gene>
    <name evidence="7" type="ORF">GCM10009843_39010</name>
</gene>
<dbReference type="SUPFAM" id="SSF53822">
    <property type="entry name" value="Periplasmic binding protein-like I"/>
    <property type="match status" value="1"/>
</dbReference>
<keyword evidence="3 5" id="KW-0732">Signal</keyword>
<feature type="region of interest" description="Disordered" evidence="4">
    <location>
        <begin position="357"/>
        <end position="376"/>
    </location>
</feature>
<comment type="similarity">
    <text evidence="2">Belongs to the bacterial solute-binding protein 2 family.</text>
</comment>
<keyword evidence="8" id="KW-1185">Reference proteome</keyword>
<dbReference type="InterPro" id="IPR028082">
    <property type="entry name" value="Peripla_BP_I"/>
</dbReference>
<evidence type="ECO:0000256" key="2">
    <source>
        <dbReference type="ARBA" id="ARBA00007639"/>
    </source>
</evidence>
<feature type="domain" description="Periplasmic binding protein" evidence="6">
    <location>
        <begin position="44"/>
        <end position="297"/>
    </location>
</feature>
<evidence type="ECO:0000313" key="7">
    <source>
        <dbReference type="EMBL" id="GAA2133496.1"/>
    </source>
</evidence>
<evidence type="ECO:0000256" key="5">
    <source>
        <dbReference type="SAM" id="SignalP"/>
    </source>
</evidence>
<dbReference type="InterPro" id="IPR025997">
    <property type="entry name" value="SBP_2_dom"/>
</dbReference>
<evidence type="ECO:0000256" key="3">
    <source>
        <dbReference type="ARBA" id="ARBA00022729"/>
    </source>
</evidence>
<dbReference type="Gene3D" id="3.40.50.2300">
    <property type="match status" value="2"/>
</dbReference>
<protein>
    <submittedName>
        <fullName evidence="7">Sugar ABC transporter substrate-binding protein</fullName>
    </submittedName>
</protein>
<feature type="chain" id="PRO_5045311322" evidence="5">
    <location>
        <begin position="24"/>
        <end position="376"/>
    </location>
</feature>
<dbReference type="PANTHER" id="PTHR46847">
    <property type="entry name" value="D-ALLOSE-BINDING PERIPLASMIC PROTEIN-RELATED"/>
    <property type="match status" value="1"/>
</dbReference>
<feature type="signal peptide" evidence="5">
    <location>
        <begin position="1"/>
        <end position="23"/>
    </location>
</feature>
<dbReference type="PANTHER" id="PTHR46847:SF1">
    <property type="entry name" value="D-ALLOSE-BINDING PERIPLASMIC PROTEIN-RELATED"/>
    <property type="match status" value="1"/>
</dbReference>
<dbReference type="EMBL" id="BAAAQQ010000014">
    <property type="protein sequence ID" value="GAA2133496.1"/>
    <property type="molecule type" value="Genomic_DNA"/>
</dbReference>
<organism evidence="7 8">
    <name type="scientific">Nocardioides bigeumensis</name>
    <dbReference type="NCBI Taxonomy" id="433657"/>
    <lineage>
        <taxon>Bacteria</taxon>
        <taxon>Bacillati</taxon>
        <taxon>Actinomycetota</taxon>
        <taxon>Actinomycetes</taxon>
        <taxon>Propionibacteriales</taxon>
        <taxon>Nocardioidaceae</taxon>
        <taxon>Nocardioides</taxon>
    </lineage>
</organism>
<proteinExistence type="inferred from homology"/>
<accession>A0ABN2YWJ9</accession>
<reference evidence="7 8" key="1">
    <citation type="journal article" date="2019" name="Int. J. Syst. Evol. Microbiol.">
        <title>The Global Catalogue of Microorganisms (GCM) 10K type strain sequencing project: providing services to taxonomists for standard genome sequencing and annotation.</title>
        <authorList>
            <consortium name="The Broad Institute Genomics Platform"/>
            <consortium name="The Broad Institute Genome Sequencing Center for Infectious Disease"/>
            <person name="Wu L."/>
            <person name="Ma J."/>
        </authorList>
    </citation>
    <scope>NUCLEOTIDE SEQUENCE [LARGE SCALE GENOMIC DNA]</scope>
    <source>
        <strain evidence="7 8">JCM 16021</strain>
    </source>
</reference>
<dbReference type="RefSeq" id="WP_344305533.1">
    <property type="nucleotide sequence ID" value="NZ_BAAAQQ010000014.1"/>
</dbReference>
<evidence type="ECO:0000256" key="4">
    <source>
        <dbReference type="SAM" id="MobiDB-lite"/>
    </source>
</evidence>